<dbReference type="RefSeq" id="WP_073315656.1">
    <property type="nucleotide sequence ID" value="NZ_FQYP01000003.1"/>
</dbReference>
<dbReference type="InterPro" id="IPR025324">
    <property type="entry name" value="DUF4230"/>
</dbReference>
<dbReference type="Proteomes" id="UP000184432">
    <property type="component" value="Unassembled WGS sequence"/>
</dbReference>
<evidence type="ECO:0000313" key="2">
    <source>
        <dbReference type="EMBL" id="SHI82556.1"/>
    </source>
</evidence>
<proteinExistence type="predicted"/>
<keyword evidence="1" id="KW-0472">Membrane</keyword>
<gene>
    <name evidence="2" type="ORF">SAMN04488508_103315</name>
</gene>
<keyword evidence="1" id="KW-1133">Transmembrane helix</keyword>
<keyword evidence="1" id="KW-0812">Transmembrane</keyword>
<keyword evidence="3" id="KW-1185">Reference proteome</keyword>
<organism evidence="2 3">
    <name type="scientific">Aquimarina spongiae</name>
    <dbReference type="NCBI Taxonomy" id="570521"/>
    <lineage>
        <taxon>Bacteria</taxon>
        <taxon>Pseudomonadati</taxon>
        <taxon>Bacteroidota</taxon>
        <taxon>Flavobacteriia</taxon>
        <taxon>Flavobacteriales</taxon>
        <taxon>Flavobacteriaceae</taxon>
        <taxon>Aquimarina</taxon>
    </lineage>
</organism>
<name>A0A1M6EAQ5_9FLAO</name>
<dbReference type="Pfam" id="PF14014">
    <property type="entry name" value="DUF4230"/>
    <property type="match status" value="1"/>
</dbReference>
<feature type="transmembrane region" description="Helical" evidence="1">
    <location>
        <begin position="12"/>
        <end position="30"/>
    </location>
</feature>
<dbReference type="AlphaFoldDB" id="A0A1M6EAQ5"/>
<reference evidence="3" key="1">
    <citation type="submission" date="2016-11" db="EMBL/GenBank/DDBJ databases">
        <authorList>
            <person name="Varghese N."/>
            <person name="Submissions S."/>
        </authorList>
    </citation>
    <scope>NUCLEOTIDE SEQUENCE [LARGE SCALE GENOMIC DNA]</scope>
    <source>
        <strain evidence="3">DSM 22623</strain>
    </source>
</reference>
<accession>A0A1M6EAQ5</accession>
<sequence length="458" mass="52047">MGKVVFDKIELVGGIVAVILILTIGFSITYQQVAENSFETGYRKGNNAGFLKGNNNGFERGQMFGDTLGYRRGDSIGFARGFDSKHADILKIEEVFKKLKYEFEPQIHYARIINNVASVGFSDSGGNYKEFSTIMNSINTELLTFLSDNFELEKKDRNYILALYRKESQKMNRSAYTQLTHLNKQTNLEKEKTIFSKRNIQGLNNFDAVLGGQICDLVNIFMKGMVENPYSAFFMKAGAKEICPYVASYAIRPYLIKLKEKGLIEDYELSEIRIKQQVSNQIAEFATAEVKTTASNQYSIEKKIWVGTSTATVITDSKATTKAGFDLMKRFELKIDHSNHEITVHFPTPQITSHEVSTQFRDIDNGWFVEMGPDQLNYVNYRIKENMRNQAINDTYLFSNAISNAEELLRIIFGPISTSMPYPYSVKVKFGYGRERILIDHSDLPSIKSVLNASTFKS</sequence>
<dbReference type="EMBL" id="FQYP01000003">
    <property type="protein sequence ID" value="SHI82556.1"/>
    <property type="molecule type" value="Genomic_DNA"/>
</dbReference>
<dbReference type="OrthoDB" id="1156245at2"/>
<protein>
    <submittedName>
        <fullName evidence="2">Uncharacterized protein</fullName>
    </submittedName>
</protein>
<evidence type="ECO:0000313" key="3">
    <source>
        <dbReference type="Proteomes" id="UP000184432"/>
    </source>
</evidence>
<evidence type="ECO:0000256" key="1">
    <source>
        <dbReference type="SAM" id="Phobius"/>
    </source>
</evidence>